<feature type="non-terminal residue" evidence="2">
    <location>
        <position position="587"/>
    </location>
</feature>
<sequence length="587" mass="63144">LLGLPSIRKSRGSASNHQNSKRHGNHQSGEKTPCGTEQEVVRRQILGGVLALAGLESMEDVNKAGISNKTYMEINFTSPLRVLGWEVRGRRGPMYGPLQKRRGFVDSYVVTYVTEGNQVLVIEDPESHREEHISRGSLALPDVGTMVSLPKPVRTKSIRITPEVWSGVPYLEFKLFVCSRSSNPLSSSTAQAIAGTTGATEEISISISEDKGSVDNKAQEKKGSNNETKEDKTEKTSGDTTQNTEGSDKDGGEKDDTKGKNKKVKSTKVEIAEETKEEETIVTKGAAGGKEANAEDTSVKIEQLKKDLAESRSQTAEQAAKSAAEASSEGPKVPGASSVGSNASGAGESNVGSNAPGAGTSNEGPKSSTAEPGGKGSTGSAGEAGSQGSNDSVEEAGSEESKDVQPSHYQLTIHPHNPKCEKPTDWRYAGKPSPVDYFTARSNPQQAWRAIMGLGYTPYLFPTVVPHAHSHRLLEIVFLARTRLDGLRAAGLSEGQAKGEDSKEWGSVTRFSLMFKDAGTEKWRYYRDGNGTRRVFTMGTRTKDNAGNPAVFHLPKPLDCDAVGIFPQSWENKPYLQIDLLACYLLP</sequence>
<dbReference type="Proteomes" id="UP001519460">
    <property type="component" value="Unassembled WGS sequence"/>
</dbReference>
<comment type="caution">
    <text evidence="2">The sequence shown here is derived from an EMBL/GenBank/DDBJ whole genome shotgun (WGS) entry which is preliminary data.</text>
</comment>
<evidence type="ECO:0000313" key="2">
    <source>
        <dbReference type="EMBL" id="KAK7450219.1"/>
    </source>
</evidence>
<evidence type="ECO:0000256" key="1">
    <source>
        <dbReference type="SAM" id="MobiDB-lite"/>
    </source>
</evidence>
<feature type="compositionally biased region" description="Basic and acidic residues" evidence="1">
    <location>
        <begin position="246"/>
        <end position="259"/>
    </location>
</feature>
<reference evidence="2 3" key="1">
    <citation type="journal article" date="2023" name="Sci. Data">
        <title>Genome assembly of the Korean intertidal mud-creeper Batillaria attramentaria.</title>
        <authorList>
            <person name="Patra A.K."/>
            <person name="Ho P.T."/>
            <person name="Jun S."/>
            <person name="Lee S.J."/>
            <person name="Kim Y."/>
            <person name="Won Y.J."/>
        </authorList>
    </citation>
    <scope>NUCLEOTIDE SEQUENCE [LARGE SCALE GENOMIC DNA]</scope>
    <source>
        <strain evidence="2">Wonlab-2016</strain>
    </source>
</reference>
<dbReference type="Gene3D" id="2.60.120.260">
    <property type="entry name" value="Galactose-binding domain-like"/>
    <property type="match status" value="2"/>
</dbReference>
<feature type="compositionally biased region" description="Polar residues" evidence="1">
    <location>
        <begin position="359"/>
        <end position="370"/>
    </location>
</feature>
<feature type="region of interest" description="Disordered" evidence="1">
    <location>
        <begin position="1"/>
        <end position="36"/>
    </location>
</feature>
<gene>
    <name evidence="2" type="ORF">BaRGS_00039967</name>
</gene>
<evidence type="ECO:0000313" key="3">
    <source>
        <dbReference type="Proteomes" id="UP001519460"/>
    </source>
</evidence>
<feature type="compositionally biased region" description="Basic and acidic residues" evidence="1">
    <location>
        <begin position="267"/>
        <end position="281"/>
    </location>
</feature>
<keyword evidence="3" id="KW-1185">Reference proteome</keyword>
<name>A0ABD0J2A2_9CAEN</name>
<feature type="compositionally biased region" description="Low complexity" evidence="1">
    <location>
        <begin position="282"/>
        <end position="291"/>
    </location>
</feature>
<feature type="compositionally biased region" description="Low complexity" evidence="1">
    <location>
        <begin position="316"/>
        <end position="355"/>
    </location>
</feature>
<feature type="region of interest" description="Disordered" evidence="1">
    <location>
        <begin position="206"/>
        <end position="427"/>
    </location>
</feature>
<protein>
    <submittedName>
        <fullName evidence="2">Uncharacterized protein</fullName>
    </submittedName>
</protein>
<feature type="compositionally biased region" description="Basic and acidic residues" evidence="1">
    <location>
        <begin position="297"/>
        <end position="310"/>
    </location>
</feature>
<feature type="compositionally biased region" description="Basic and acidic residues" evidence="1">
    <location>
        <begin position="208"/>
        <end position="237"/>
    </location>
</feature>
<proteinExistence type="predicted"/>
<feature type="non-terminal residue" evidence="2">
    <location>
        <position position="1"/>
    </location>
</feature>
<accession>A0ABD0J2A2</accession>
<dbReference type="AlphaFoldDB" id="A0ABD0J2A2"/>
<organism evidence="2 3">
    <name type="scientific">Batillaria attramentaria</name>
    <dbReference type="NCBI Taxonomy" id="370345"/>
    <lineage>
        <taxon>Eukaryota</taxon>
        <taxon>Metazoa</taxon>
        <taxon>Spiralia</taxon>
        <taxon>Lophotrochozoa</taxon>
        <taxon>Mollusca</taxon>
        <taxon>Gastropoda</taxon>
        <taxon>Caenogastropoda</taxon>
        <taxon>Sorbeoconcha</taxon>
        <taxon>Cerithioidea</taxon>
        <taxon>Batillariidae</taxon>
        <taxon>Batillaria</taxon>
    </lineage>
</organism>
<dbReference type="EMBL" id="JACVVK020000743">
    <property type="protein sequence ID" value="KAK7450219.1"/>
    <property type="molecule type" value="Genomic_DNA"/>
</dbReference>